<dbReference type="EMBL" id="JBHSQL010000002">
    <property type="protein sequence ID" value="MFC6148448.1"/>
    <property type="molecule type" value="Genomic_DNA"/>
</dbReference>
<dbReference type="RefSeq" id="WP_377035989.1">
    <property type="nucleotide sequence ID" value="NZ_JBHSQL010000002.1"/>
</dbReference>
<sequence>MIRDASDDWTPRHRLTSTTSLLDIIEIPPRLVGRDDEIRTLRALVTAARNRAGGALVVRGEPGIGKTSLLHAATARLPGVRVIRVDGYEAESAIAFAALHRLVVPLRAYEEALPAAQLAALRTATGSAEGPPPDRFLVGLGLLGLLDVAAGDQPIVCAVDDAHWLDPESLEVLAFVARRLQAESLAIILAARDDDAVGARTAGVPVLQLEGLDRNAALALLTASVPQTLDPLAAAAIVAATGGNPLALVDLSRDLDAAELAAIGLADDPVPIGRTLESHYVHQVRRSGEESQRWMLVAAAGSSADTEVVLRAARALGIPASAGDGAEAAGPEPAGLVVLGSTVRFRHPLVRSAAYTSASGAERRRVHAALSSAAAELGLTELEAVHAAKATLGTDPAVADRLEQAADRAGERGGFASRASVLTRAVELTPAGPDRVRRQVAAAEAALAAGAAHVAYELLAGIDRSALDPVLSGRVIAVETALAIFVPEGTRIVHASELMLRAAELFHGRDLEREQLALVRAFEYAMPPERLMEGVTLDELGRRLTAGSELSEGTVSTVLRGLGAHILLPYADAVPLMRRAVDALASIDDADALQLGTISVALTTALWDAPARHAHLVRCAAAARERGSLHVLDTVLWILSLVEVNGGSPRRSGEYVEHVRELRRAIGYDAENVVNVAYLAWQGAPREQVEAIAEGAGALGFGGVQASAASGLAARALAEGAYAEAYALLKPLVDDPYLQVTPLQYPDFVEAAVRSGRPADAAPFVALLAASADANGSPWNRGVSERSRALVAANDDAEVHYRAAISALDGAGVDLEIARAHLLYGEWLRRSRRRREAREHLATAAEAFEQMDASAFAARARAELDAAGGSVRTSAPGQAVHLTAQESTVARLAASGRTNAEIGATLFISPNTVDYHLRKVFQKLAITSRRQLADRLDALRYGQSIASSPAHSRRSVSADSGLPAR</sequence>
<dbReference type="Gene3D" id="1.10.10.10">
    <property type="entry name" value="Winged helix-like DNA-binding domain superfamily/Winged helix DNA-binding domain"/>
    <property type="match status" value="1"/>
</dbReference>
<protein>
    <submittedName>
        <fullName evidence="4">AAA family ATPase</fullName>
    </submittedName>
</protein>
<gene>
    <name evidence="4" type="ORF">ACFPYK_03505</name>
</gene>
<dbReference type="SUPFAM" id="SSF52540">
    <property type="entry name" value="P-loop containing nucleoside triphosphate hydrolases"/>
    <property type="match status" value="1"/>
</dbReference>
<evidence type="ECO:0000313" key="4">
    <source>
        <dbReference type="EMBL" id="MFC6148448.1"/>
    </source>
</evidence>
<dbReference type="SUPFAM" id="SSF46894">
    <property type="entry name" value="C-terminal effector domain of the bipartite response regulators"/>
    <property type="match status" value="1"/>
</dbReference>
<name>A0ABW1QGP4_9ACTN</name>
<accession>A0ABW1QGP4</accession>
<dbReference type="InterPro" id="IPR027417">
    <property type="entry name" value="P-loop_NTPase"/>
</dbReference>
<dbReference type="Gene3D" id="3.40.50.300">
    <property type="entry name" value="P-loop containing nucleotide triphosphate hydrolases"/>
    <property type="match status" value="1"/>
</dbReference>
<dbReference type="Pfam" id="PF00196">
    <property type="entry name" value="GerE"/>
    <property type="match status" value="1"/>
</dbReference>
<dbReference type="InterPro" id="IPR000792">
    <property type="entry name" value="Tscrpt_reg_LuxR_C"/>
</dbReference>
<keyword evidence="2" id="KW-0067">ATP-binding</keyword>
<evidence type="ECO:0000259" key="3">
    <source>
        <dbReference type="PROSITE" id="PS50043"/>
    </source>
</evidence>
<reference evidence="5" key="1">
    <citation type="journal article" date="2019" name="Int. J. Syst. Evol. Microbiol.">
        <title>The Global Catalogue of Microorganisms (GCM) 10K type strain sequencing project: providing services to taxonomists for standard genome sequencing and annotation.</title>
        <authorList>
            <consortium name="The Broad Institute Genomics Platform"/>
            <consortium name="The Broad Institute Genome Sequencing Center for Infectious Disease"/>
            <person name="Wu L."/>
            <person name="Ma J."/>
        </authorList>
    </citation>
    <scope>NUCLEOTIDE SEQUENCE [LARGE SCALE GENOMIC DNA]</scope>
    <source>
        <strain evidence="5">CGMCC 4.7198</strain>
    </source>
</reference>
<dbReference type="InterPro" id="IPR016032">
    <property type="entry name" value="Sig_transdc_resp-reg_C-effctor"/>
</dbReference>
<organism evidence="4 5">
    <name type="scientific">Mumia xiangluensis</name>
    <dbReference type="NCBI Taxonomy" id="1678900"/>
    <lineage>
        <taxon>Bacteria</taxon>
        <taxon>Bacillati</taxon>
        <taxon>Actinomycetota</taxon>
        <taxon>Actinomycetes</taxon>
        <taxon>Propionibacteriales</taxon>
        <taxon>Nocardioidaceae</taxon>
        <taxon>Mumia</taxon>
    </lineage>
</organism>
<feature type="domain" description="HTH luxR-type" evidence="3">
    <location>
        <begin position="875"/>
        <end position="940"/>
    </location>
</feature>
<dbReference type="InterPro" id="IPR036388">
    <property type="entry name" value="WH-like_DNA-bd_sf"/>
</dbReference>
<dbReference type="PANTHER" id="PTHR16305">
    <property type="entry name" value="TESTICULAR SOLUBLE ADENYLYL CYCLASE"/>
    <property type="match status" value="1"/>
</dbReference>
<proteinExistence type="predicted"/>
<dbReference type="PROSITE" id="PS50043">
    <property type="entry name" value="HTH_LUXR_2"/>
    <property type="match status" value="1"/>
</dbReference>
<dbReference type="PRINTS" id="PR00038">
    <property type="entry name" value="HTHLUXR"/>
</dbReference>
<dbReference type="Pfam" id="PF13191">
    <property type="entry name" value="AAA_16"/>
    <property type="match status" value="1"/>
</dbReference>
<evidence type="ECO:0000313" key="5">
    <source>
        <dbReference type="Proteomes" id="UP001596097"/>
    </source>
</evidence>
<evidence type="ECO:0000256" key="1">
    <source>
        <dbReference type="ARBA" id="ARBA00022741"/>
    </source>
</evidence>
<dbReference type="SMART" id="SM00421">
    <property type="entry name" value="HTH_LUXR"/>
    <property type="match status" value="1"/>
</dbReference>
<dbReference type="Proteomes" id="UP001596097">
    <property type="component" value="Unassembled WGS sequence"/>
</dbReference>
<dbReference type="InterPro" id="IPR041664">
    <property type="entry name" value="AAA_16"/>
</dbReference>
<comment type="caution">
    <text evidence="4">The sequence shown here is derived from an EMBL/GenBank/DDBJ whole genome shotgun (WGS) entry which is preliminary data.</text>
</comment>
<dbReference type="CDD" id="cd06170">
    <property type="entry name" value="LuxR_C_like"/>
    <property type="match status" value="1"/>
</dbReference>
<keyword evidence="5" id="KW-1185">Reference proteome</keyword>
<keyword evidence="1" id="KW-0547">Nucleotide-binding</keyword>
<evidence type="ECO:0000256" key="2">
    <source>
        <dbReference type="ARBA" id="ARBA00022840"/>
    </source>
</evidence>
<dbReference type="PANTHER" id="PTHR16305:SF35">
    <property type="entry name" value="TRANSCRIPTIONAL ACTIVATOR DOMAIN"/>
    <property type="match status" value="1"/>
</dbReference>